<dbReference type="NCBIfam" id="TIGR00216">
    <property type="entry name" value="ispH_lytB"/>
    <property type="match status" value="1"/>
</dbReference>
<organism evidence="6 7">
    <name type="scientific">Novosphingobium sediminicola</name>
    <dbReference type="NCBI Taxonomy" id="563162"/>
    <lineage>
        <taxon>Bacteria</taxon>
        <taxon>Pseudomonadati</taxon>
        <taxon>Pseudomonadota</taxon>
        <taxon>Alphaproteobacteria</taxon>
        <taxon>Sphingomonadales</taxon>
        <taxon>Sphingomonadaceae</taxon>
        <taxon>Novosphingobium</taxon>
    </lineage>
</organism>
<dbReference type="GO" id="GO:0051745">
    <property type="term" value="F:4-hydroxy-3-methylbut-2-enyl diphosphate reductase activity"/>
    <property type="evidence" value="ECO:0007669"/>
    <property type="project" value="UniProtKB-UniRule"/>
</dbReference>
<dbReference type="GO" id="GO:0051539">
    <property type="term" value="F:4 iron, 4 sulfur cluster binding"/>
    <property type="evidence" value="ECO:0007669"/>
    <property type="project" value="UniProtKB-UniRule"/>
</dbReference>
<reference evidence="6 7" key="1">
    <citation type="submission" date="2020-08" db="EMBL/GenBank/DDBJ databases">
        <title>Genomic Encyclopedia of Type Strains, Phase IV (KMG-IV): sequencing the most valuable type-strain genomes for metagenomic binning, comparative biology and taxonomic classification.</title>
        <authorList>
            <person name="Goeker M."/>
        </authorList>
    </citation>
    <scope>NUCLEOTIDE SEQUENCE [LARGE SCALE GENOMIC DNA]</scope>
    <source>
        <strain evidence="6 7">DSM 27057</strain>
    </source>
</reference>
<dbReference type="RefSeq" id="WP_246404541.1">
    <property type="nucleotide sequence ID" value="NZ_JACIDX010000008.1"/>
</dbReference>
<dbReference type="EMBL" id="JACIDX010000008">
    <property type="protein sequence ID" value="MBB3955467.1"/>
    <property type="molecule type" value="Genomic_DNA"/>
</dbReference>
<comment type="similarity">
    <text evidence="5">Belongs to the IspH family.</text>
</comment>
<dbReference type="Gene3D" id="3.40.50.11270">
    <property type="match status" value="1"/>
</dbReference>
<dbReference type="GO" id="GO:0046872">
    <property type="term" value="F:metal ion binding"/>
    <property type="evidence" value="ECO:0007669"/>
    <property type="project" value="UniProtKB-KW"/>
</dbReference>
<dbReference type="NCBIfam" id="NF002188">
    <property type="entry name" value="PRK01045.1-2"/>
    <property type="match status" value="1"/>
</dbReference>
<feature type="binding site" evidence="5">
    <location>
        <position position="139"/>
    </location>
    <ligand>
        <name>dimethylallyl diphosphate</name>
        <dbReference type="ChEBI" id="CHEBI:57623"/>
    </ligand>
</feature>
<keyword evidence="1 5" id="KW-0004">4Fe-4S</keyword>
<feature type="binding site" evidence="5">
    <location>
        <position position="89"/>
    </location>
    <ligand>
        <name>(2E)-4-hydroxy-3-methylbut-2-enyl diphosphate</name>
        <dbReference type="ChEBI" id="CHEBI:128753"/>
    </ligand>
</feature>
<feature type="binding site" evidence="5">
    <location>
        <position position="89"/>
    </location>
    <ligand>
        <name>isopentenyl diphosphate</name>
        <dbReference type="ChEBI" id="CHEBI:128769"/>
    </ligand>
</feature>
<feature type="binding site" evidence="5">
    <location>
        <position position="56"/>
    </location>
    <ligand>
        <name>(2E)-4-hydroxy-3-methylbut-2-enyl diphosphate</name>
        <dbReference type="ChEBI" id="CHEBI:128753"/>
    </ligand>
</feature>
<dbReference type="GO" id="GO:0050992">
    <property type="term" value="P:dimethylallyl diphosphate biosynthetic process"/>
    <property type="evidence" value="ECO:0007669"/>
    <property type="project" value="UniProtKB-UniRule"/>
</dbReference>
<feature type="binding site" evidence="5">
    <location>
        <position position="237"/>
    </location>
    <ligand>
        <name>(2E)-4-hydroxy-3-methylbut-2-enyl diphosphate</name>
        <dbReference type="ChEBI" id="CHEBI:128753"/>
    </ligand>
</feature>
<keyword evidence="4 5" id="KW-0411">Iron-sulfur</keyword>
<feature type="binding site" evidence="5">
    <location>
        <position position="239"/>
    </location>
    <ligand>
        <name>isopentenyl diphosphate</name>
        <dbReference type="ChEBI" id="CHEBI:128769"/>
    </ligand>
</feature>
<comment type="catalytic activity">
    <reaction evidence="5">
        <text>isopentenyl diphosphate + 2 oxidized [2Fe-2S]-[ferredoxin] + H2O = (2E)-4-hydroxy-3-methylbut-2-enyl diphosphate + 2 reduced [2Fe-2S]-[ferredoxin] + 2 H(+)</text>
        <dbReference type="Rhea" id="RHEA:24488"/>
        <dbReference type="Rhea" id="RHEA-COMP:10000"/>
        <dbReference type="Rhea" id="RHEA-COMP:10001"/>
        <dbReference type="ChEBI" id="CHEBI:15377"/>
        <dbReference type="ChEBI" id="CHEBI:15378"/>
        <dbReference type="ChEBI" id="CHEBI:33737"/>
        <dbReference type="ChEBI" id="CHEBI:33738"/>
        <dbReference type="ChEBI" id="CHEBI:128753"/>
        <dbReference type="ChEBI" id="CHEBI:128769"/>
        <dbReference type="EC" id="1.17.7.4"/>
    </reaction>
</comment>
<feature type="binding site" evidence="5">
    <location>
        <position position="281"/>
    </location>
    <ligand>
        <name>(2E)-4-hydroxy-3-methylbut-2-enyl diphosphate</name>
        <dbReference type="ChEBI" id="CHEBI:128753"/>
    </ligand>
</feature>
<dbReference type="GO" id="GO:0019288">
    <property type="term" value="P:isopentenyl diphosphate biosynthetic process, methylerythritol 4-phosphate pathway"/>
    <property type="evidence" value="ECO:0007669"/>
    <property type="project" value="UniProtKB-UniRule"/>
</dbReference>
<dbReference type="UniPathway" id="UPA00056">
    <property type="reaction ID" value="UER00097"/>
</dbReference>
<feature type="binding site" evidence="5">
    <location>
        <position position="89"/>
    </location>
    <ligand>
        <name>dimethylallyl diphosphate</name>
        <dbReference type="ChEBI" id="CHEBI:57623"/>
    </ligand>
</feature>
<dbReference type="Proteomes" id="UP000548867">
    <property type="component" value="Unassembled WGS sequence"/>
</dbReference>
<dbReference type="InterPro" id="IPR003451">
    <property type="entry name" value="LytB/IspH"/>
</dbReference>
<feature type="binding site" evidence="5">
    <location>
        <position position="111"/>
    </location>
    <ligand>
        <name>[4Fe-4S] cluster</name>
        <dbReference type="ChEBI" id="CHEBI:49883"/>
    </ligand>
</feature>
<feature type="binding site" evidence="5">
    <location>
        <position position="238"/>
    </location>
    <ligand>
        <name>(2E)-4-hydroxy-3-methylbut-2-enyl diphosphate</name>
        <dbReference type="ChEBI" id="CHEBI:128753"/>
    </ligand>
</feature>
<name>A0A7W6G7Z6_9SPHN</name>
<dbReference type="PANTHER" id="PTHR30426:SF0">
    <property type="entry name" value="4-HYDROXY-3-METHYLBUT-2-ENYL DIPHOSPHATE REDUCTASE"/>
    <property type="match status" value="1"/>
</dbReference>
<dbReference type="UniPathway" id="UPA00059">
    <property type="reaction ID" value="UER00105"/>
</dbReference>
<feature type="binding site" evidence="5">
    <location>
        <position position="239"/>
    </location>
    <ligand>
        <name>dimethylallyl diphosphate</name>
        <dbReference type="ChEBI" id="CHEBI:57623"/>
    </ligand>
</feature>
<comment type="catalytic activity">
    <reaction evidence="5">
        <text>dimethylallyl diphosphate + 2 oxidized [2Fe-2S]-[ferredoxin] + H2O = (2E)-4-hydroxy-3-methylbut-2-enyl diphosphate + 2 reduced [2Fe-2S]-[ferredoxin] + 2 H(+)</text>
        <dbReference type="Rhea" id="RHEA:24825"/>
        <dbReference type="Rhea" id="RHEA-COMP:10000"/>
        <dbReference type="Rhea" id="RHEA-COMP:10001"/>
        <dbReference type="ChEBI" id="CHEBI:15377"/>
        <dbReference type="ChEBI" id="CHEBI:15378"/>
        <dbReference type="ChEBI" id="CHEBI:33737"/>
        <dbReference type="ChEBI" id="CHEBI:33738"/>
        <dbReference type="ChEBI" id="CHEBI:57623"/>
        <dbReference type="ChEBI" id="CHEBI:128753"/>
        <dbReference type="EC" id="1.17.7.4"/>
    </reaction>
</comment>
<dbReference type="NCBIfam" id="NF002190">
    <property type="entry name" value="PRK01045.1-4"/>
    <property type="match status" value="1"/>
</dbReference>
<dbReference type="PANTHER" id="PTHR30426">
    <property type="entry name" value="4-HYDROXY-3-METHYLBUT-2-ENYL DIPHOSPHATE REDUCTASE"/>
    <property type="match status" value="1"/>
</dbReference>
<keyword evidence="3 5" id="KW-0408">Iron</keyword>
<feature type="binding site" evidence="5">
    <location>
        <position position="56"/>
    </location>
    <ligand>
        <name>dimethylallyl diphosphate</name>
        <dbReference type="ChEBI" id="CHEBI:57623"/>
    </ligand>
</feature>
<comment type="caution">
    <text evidence="6">The sequence shown here is derived from an EMBL/GenBank/DDBJ whole genome shotgun (WGS) entry which is preliminary data.</text>
</comment>
<feature type="binding site" evidence="5">
    <location>
        <position position="179"/>
    </location>
    <ligand>
        <name>(2E)-4-hydroxy-3-methylbut-2-enyl diphosphate</name>
        <dbReference type="ChEBI" id="CHEBI:128753"/>
    </ligand>
</feature>
<comment type="function">
    <text evidence="5">Catalyzes the conversion of 1-hydroxy-2-methyl-2-(E)-butenyl 4-diphosphate (HMBPP) into a mixture of isopentenyl diphosphate (IPP) and dimethylallyl diphosphate (DMAPP). Acts in the terminal step of the DOXP/MEP pathway for isoprenoid precursor biosynthesis.</text>
</comment>
<dbReference type="Gene3D" id="3.40.1010.20">
    <property type="entry name" value="4-hydroxy-3-methylbut-2-enyl diphosphate reductase, catalytic domain"/>
    <property type="match status" value="2"/>
</dbReference>
<feature type="binding site" evidence="5">
    <location>
        <position position="209"/>
    </location>
    <ligand>
        <name>[4Fe-4S] cluster</name>
        <dbReference type="ChEBI" id="CHEBI:49883"/>
    </ligand>
</feature>
<feature type="binding site" evidence="5">
    <location>
        <position position="239"/>
    </location>
    <ligand>
        <name>(2E)-4-hydroxy-3-methylbut-2-enyl diphosphate</name>
        <dbReference type="ChEBI" id="CHEBI:128753"/>
    </ligand>
</feature>
<evidence type="ECO:0000256" key="1">
    <source>
        <dbReference type="ARBA" id="ARBA00022485"/>
    </source>
</evidence>
<evidence type="ECO:0000256" key="3">
    <source>
        <dbReference type="ARBA" id="ARBA00023004"/>
    </source>
</evidence>
<feature type="binding site" evidence="5">
    <location>
        <position position="281"/>
    </location>
    <ligand>
        <name>dimethylallyl diphosphate</name>
        <dbReference type="ChEBI" id="CHEBI:57623"/>
    </ligand>
</feature>
<gene>
    <name evidence="5" type="primary">ispH</name>
    <name evidence="6" type="ORF">GGR38_002421</name>
</gene>
<evidence type="ECO:0000313" key="6">
    <source>
        <dbReference type="EMBL" id="MBB3955467.1"/>
    </source>
</evidence>
<comment type="pathway">
    <text evidence="5">Isoprenoid biosynthesis; isopentenyl diphosphate biosynthesis via DXP pathway; isopentenyl diphosphate from 1-deoxy-D-xylulose 5-phosphate: step 6/6.</text>
</comment>
<feature type="binding site" evidence="5">
    <location>
        <position position="237"/>
    </location>
    <ligand>
        <name>dimethylallyl diphosphate</name>
        <dbReference type="ChEBI" id="CHEBI:57623"/>
    </ligand>
</feature>
<evidence type="ECO:0000256" key="5">
    <source>
        <dbReference type="HAMAP-Rule" id="MF_00191"/>
    </source>
</evidence>
<feature type="binding site" evidence="5">
    <location>
        <position position="281"/>
    </location>
    <ligand>
        <name>isopentenyl diphosphate</name>
        <dbReference type="ChEBI" id="CHEBI:128769"/>
    </ligand>
</feature>
<protein>
    <recommendedName>
        <fullName evidence="5">4-hydroxy-3-methylbut-2-enyl diphosphate reductase</fullName>
        <shortName evidence="5">HMBPP reductase</shortName>
        <ecNumber evidence="5">1.17.7.4</ecNumber>
    </recommendedName>
</protein>
<dbReference type="Pfam" id="PF02401">
    <property type="entry name" value="LYTB"/>
    <property type="match status" value="1"/>
</dbReference>
<dbReference type="EC" id="1.17.7.4" evidence="5"/>
<proteinExistence type="inferred from homology"/>
<keyword evidence="7" id="KW-1185">Reference proteome</keyword>
<comment type="pathway">
    <text evidence="5">Isoprenoid biosynthesis; dimethylallyl diphosphate biosynthesis; dimethylallyl diphosphate from (2E)-4-hydroxy-3-methylbutenyl diphosphate: step 1/1.</text>
</comment>
<feature type="binding site" evidence="5">
    <location>
        <position position="238"/>
    </location>
    <ligand>
        <name>dimethylallyl diphosphate</name>
        <dbReference type="ChEBI" id="CHEBI:57623"/>
    </ligand>
</feature>
<dbReference type="AlphaFoldDB" id="A0A7W6G7Z6"/>
<feature type="binding site" evidence="5">
    <location>
        <position position="238"/>
    </location>
    <ligand>
        <name>isopentenyl diphosphate</name>
        <dbReference type="ChEBI" id="CHEBI:128769"/>
    </ligand>
</feature>
<evidence type="ECO:0000256" key="4">
    <source>
        <dbReference type="ARBA" id="ARBA00023014"/>
    </source>
</evidence>
<keyword evidence="2 5" id="KW-0479">Metal-binding</keyword>
<comment type="cofactor">
    <cofactor evidence="5">
        <name>[4Fe-4S] cluster</name>
        <dbReference type="ChEBI" id="CHEBI:49883"/>
    </cofactor>
    <text evidence="5">Binds 1 [4Fe-4S] cluster per subunit.</text>
</comment>
<dbReference type="CDD" id="cd13944">
    <property type="entry name" value="lytB_ispH"/>
    <property type="match status" value="1"/>
</dbReference>
<dbReference type="GO" id="GO:0016114">
    <property type="term" value="P:terpenoid biosynthetic process"/>
    <property type="evidence" value="ECO:0007669"/>
    <property type="project" value="UniProtKB-UniRule"/>
</dbReference>
<feature type="binding site" evidence="5">
    <location>
        <position position="56"/>
    </location>
    <ligand>
        <name>isopentenyl diphosphate</name>
        <dbReference type="ChEBI" id="CHEBI:128769"/>
    </ligand>
</feature>
<evidence type="ECO:0000256" key="2">
    <source>
        <dbReference type="ARBA" id="ARBA00022723"/>
    </source>
</evidence>
<feature type="binding site" evidence="5">
    <location>
        <position position="27"/>
    </location>
    <ligand>
        <name>[4Fe-4S] cluster</name>
        <dbReference type="ChEBI" id="CHEBI:49883"/>
    </ligand>
</feature>
<feature type="active site" description="Proton donor" evidence="5">
    <location>
        <position position="141"/>
    </location>
</feature>
<feature type="binding site" evidence="5">
    <location>
        <position position="139"/>
    </location>
    <ligand>
        <name>(2E)-4-hydroxy-3-methylbut-2-enyl diphosphate</name>
        <dbReference type="ChEBI" id="CHEBI:128753"/>
    </ligand>
</feature>
<evidence type="ECO:0000313" key="7">
    <source>
        <dbReference type="Proteomes" id="UP000548867"/>
    </source>
</evidence>
<sequence>MTPTESSPARLLAAPLSIKLASPRGFCAGVVRAIRIVERALEIHGAPVYVRHEIVHNAHVVNRLRAMGAVFVEELDEVPPGAVTVFSAHGVPQTVEQEAEQRGLPVYDATCPLVTKVHLHGGRFAREGREVVLIGHAGHPEVVGTLGQIPAPVHLVATPDDVAALPLGEDASIAYVTQTTLSVDDTRGVIAALHDRFDDVAGPDVSDICYATQNRQNAVRALVEECDALIVVGAANSSNSNRLRDVALSLGKPAWLVGDAGDLDPQWLDGVERLGVTAGASAPEELVEDVIAAIALSRKITVSELDGIRENVSFSLPAALRRAGESARARV</sequence>
<accession>A0A7W6G7Z6</accession>
<keyword evidence="5 6" id="KW-0560">Oxidoreductase</keyword>
<feature type="binding site" evidence="5">
    <location>
        <position position="237"/>
    </location>
    <ligand>
        <name>isopentenyl diphosphate</name>
        <dbReference type="ChEBI" id="CHEBI:128769"/>
    </ligand>
</feature>
<keyword evidence="5" id="KW-0414">Isoprene biosynthesis</keyword>
<dbReference type="HAMAP" id="MF_00191">
    <property type="entry name" value="IspH"/>
    <property type="match status" value="1"/>
</dbReference>
<feature type="binding site" evidence="5">
    <location>
        <position position="139"/>
    </location>
    <ligand>
        <name>isopentenyl diphosphate</name>
        <dbReference type="ChEBI" id="CHEBI:128769"/>
    </ligand>
</feature>